<organism evidence="1 2">
    <name type="scientific">Venatoribacter cucullus</name>
    <dbReference type="NCBI Taxonomy" id="2661630"/>
    <lineage>
        <taxon>Bacteria</taxon>
        <taxon>Pseudomonadati</taxon>
        <taxon>Pseudomonadota</taxon>
        <taxon>Gammaproteobacteria</taxon>
        <taxon>Oceanospirillales</taxon>
        <taxon>Oceanospirillaceae</taxon>
        <taxon>Venatoribacter</taxon>
    </lineage>
</organism>
<dbReference type="PANTHER" id="PTHR38468:SF1">
    <property type="entry name" value="SLL0939 PROTEIN"/>
    <property type="match status" value="1"/>
</dbReference>
<evidence type="ECO:0000313" key="1">
    <source>
        <dbReference type="EMBL" id="QQD23240.1"/>
    </source>
</evidence>
<sequence>MGVVLFIKGHAKEDVFSNVRQVLGQGILLGLEFLIAADIVHTVAVELTFESIGVLALVVLIRTFLSFTLDLELTGRWPWQNRPPAPDPDPIVRYPLPRTTITQPTVTASTPCLMNPPPASA</sequence>
<dbReference type="Proteomes" id="UP000596074">
    <property type="component" value="Chromosome"/>
</dbReference>
<evidence type="ECO:0000313" key="2">
    <source>
        <dbReference type="Proteomes" id="UP000596074"/>
    </source>
</evidence>
<dbReference type="Pfam" id="PF07784">
    <property type="entry name" value="DUF1622"/>
    <property type="match status" value="1"/>
</dbReference>
<dbReference type="InterPro" id="IPR012427">
    <property type="entry name" value="DUF1622"/>
</dbReference>
<proteinExistence type="predicted"/>
<dbReference type="KEGG" id="vcw:GJQ55_01570"/>
<protein>
    <submittedName>
        <fullName evidence="1">DUF1622 domain-containing protein</fullName>
    </submittedName>
</protein>
<dbReference type="RefSeq" id="WP_228345754.1">
    <property type="nucleotide sequence ID" value="NZ_CP046056.1"/>
</dbReference>
<gene>
    <name evidence="1" type="ORF">GJQ55_01570</name>
</gene>
<reference evidence="1 2" key="1">
    <citation type="submission" date="2019-11" db="EMBL/GenBank/DDBJ databases">
        <title>Venatorbacter sp. nov. a predator of Campylobacter and other Gram-negative bacteria.</title>
        <authorList>
            <person name="Saeedi A."/>
            <person name="Cummings N.J."/>
            <person name="Connerton I.F."/>
            <person name="Connerton P.L."/>
        </authorList>
    </citation>
    <scope>NUCLEOTIDE SEQUENCE [LARGE SCALE GENOMIC DNA]</scope>
    <source>
        <strain evidence="1">XL5</strain>
    </source>
</reference>
<dbReference type="PANTHER" id="PTHR38468">
    <property type="entry name" value="SLL0939 PROTEIN"/>
    <property type="match status" value="1"/>
</dbReference>
<keyword evidence="2" id="KW-1185">Reference proteome</keyword>
<accession>A0A9X7UUQ4</accession>
<dbReference type="AlphaFoldDB" id="A0A9X7UUQ4"/>
<name>A0A9X7UUQ4_9GAMM</name>
<dbReference type="EMBL" id="CP046056">
    <property type="protein sequence ID" value="QQD23240.1"/>
    <property type="molecule type" value="Genomic_DNA"/>
</dbReference>